<feature type="domain" description="Maestro/Maestro-like HEAT-repeats" evidence="1">
    <location>
        <begin position="247"/>
        <end position="522"/>
    </location>
</feature>
<dbReference type="Pfam" id="PF23227">
    <property type="entry name" value="HEAT_MROH2B_C"/>
    <property type="match status" value="1"/>
</dbReference>
<name>A0A1W4XC46_AGRPL</name>
<dbReference type="Proteomes" id="UP000192223">
    <property type="component" value="Unplaced"/>
</dbReference>
<accession>A0A1W4XC46</accession>
<dbReference type="GeneID" id="108740240"/>
<dbReference type="PANTHER" id="PTHR23120:SF0">
    <property type="entry name" value="MAESTRO HEAT-LIKE REPEAT FAMILY MEMBER 1"/>
    <property type="match status" value="1"/>
</dbReference>
<dbReference type="InterPro" id="IPR045206">
    <property type="entry name" value="Maestro_heat-like_prot"/>
</dbReference>
<dbReference type="AlphaFoldDB" id="A0A1W4XC46"/>
<dbReference type="PANTHER" id="PTHR23120">
    <property type="entry name" value="MAESTRO-RELATED HEAT DOMAIN-CONTAINING"/>
    <property type="match status" value="1"/>
</dbReference>
<dbReference type="STRING" id="224129.A0A1W4XC46"/>
<organism evidence="2 3">
    <name type="scientific">Agrilus planipennis</name>
    <name type="common">Emerald ash borer</name>
    <name type="synonym">Agrilus marcopoli</name>
    <dbReference type="NCBI Taxonomy" id="224129"/>
    <lineage>
        <taxon>Eukaryota</taxon>
        <taxon>Metazoa</taxon>
        <taxon>Ecdysozoa</taxon>
        <taxon>Arthropoda</taxon>
        <taxon>Hexapoda</taxon>
        <taxon>Insecta</taxon>
        <taxon>Pterygota</taxon>
        <taxon>Neoptera</taxon>
        <taxon>Endopterygota</taxon>
        <taxon>Coleoptera</taxon>
        <taxon>Polyphaga</taxon>
        <taxon>Elateriformia</taxon>
        <taxon>Buprestoidea</taxon>
        <taxon>Buprestidae</taxon>
        <taxon>Agrilinae</taxon>
        <taxon>Agrilus</taxon>
    </lineage>
</organism>
<dbReference type="KEGG" id="apln:108740240"/>
<keyword evidence="2" id="KW-1185">Reference proteome</keyword>
<reference evidence="3" key="1">
    <citation type="submission" date="2025-08" db="UniProtKB">
        <authorList>
            <consortium name="RefSeq"/>
        </authorList>
    </citation>
    <scope>IDENTIFICATION</scope>
    <source>
        <tissue evidence="3">Entire body</tissue>
    </source>
</reference>
<dbReference type="GO" id="GO:0005737">
    <property type="term" value="C:cytoplasm"/>
    <property type="evidence" value="ECO:0007669"/>
    <property type="project" value="TreeGrafter"/>
</dbReference>
<proteinExistence type="predicted"/>
<dbReference type="InterPro" id="IPR055406">
    <property type="entry name" value="HEAT_Maestro"/>
</dbReference>
<dbReference type="OrthoDB" id="6689751at2759"/>
<evidence type="ECO:0000259" key="1">
    <source>
        <dbReference type="Pfam" id="PF23227"/>
    </source>
</evidence>
<dbReference type="SUPFAM" id="SSF48371">
    <property type="entry name" value="ARM repeat"/>
    <property type="match status" value="1"/>
</dbReference>
<gene>
    <name evidence="3" type="primary">LOC108740240</name>
</gene>
<evidence type="ECO:0000313" key="3">
    <source>
        <dbReference type="RefSeq" id="XP_018329993.1"/>
    </source>
</evidence>
<evidence type="ECO:0000313" key="2">
    <source>
        <dbReference type="Proteomes" id="UP000192223"/>
    </source>
</evidence>
<dbReference type="InterPro" id="IPR011989">
    <property type="entry name" value="ARM-like"/>
</dbReference>
<dbReference type="InParanoid" id="A0A1W4XC46"/>
<sequence length="526" mass="59061">MDKLLVTFNKIECARTKAASLRSIVIMATSYPKIVMNNLLNQPLPYQLVICDCLGALSTDESVVLIFFDHFKKLFKCTTPYAEKHSDTNITSLQPLQVICALNEICKNVQLQSLVKQQFPDVFCRLIIILASYTEVEMPAKDIQCLKPTNLCLKAAKQILTCCGYDEVSKVLPYSGVTELKDVLDIIPKLTKEMCVVASDILPSFVSSLAQFSRSECIPWRSCATKFLASLLEYYIDISLVLAENIIEILLGCQSDSSCMVRQIAFYGLGVALEKLHWDITSRYCDGIVDAFLRTLEYYNGKEELQVVLECILSFSKLLKALEKSNYQLCSFQVTAAVRIKPLFEQESGDLRAASFYFLGDLADSSLRGKNADVFKEHIYGDFVPLLLHLVDENEGVVQGCKYALQRIAPILNSPNISKTIQKNISTNNVNFTELTSEFVAILGEELQELLPVLLQACASYWKTECILIKAHALLLARIIIQATNEESFNEIPMVTLSHRLLNLCEDCDPYVRAQAIKTVSSFFLK</sequence>
<dbReference type="Gene3D" id="1.25.10.10">
    <property type="entry name" value="Leucine-rich Repeat Variant"/>
    <property type="match status" value="1"/>
</dbReference>
<protein>
    <submittedName>
        <fullName evidence="3">Maestro heat-like repeat-containing protein family member 1 isoform X1</fullName>
    </submittedName>
</protein>
<dbReference type="RefSeq" id="XP_018329993.1">
    <property type="nucleotide sequence ID" value="XM_018474491.2"/>
</dbReference>
<dbReference type="InterPro" id="IPR016024">
    <property type="entry name" value="ARM-type_fold"/>
</dbReference>